<evidence type="ECO:0000256" key="2">
    <source>
        <dbReference type="ARBA" id="ARBA00022643"/>
    </source>
</evidence>
<dbReference type="InterPro" id="IPR029039">
    <property type="entry name" value="Flavoprotein-like_sf"/>
</dbReference>
<dbReference type="EMBL" id="JAEINI020000004">
    <property type="protein sequence ID" value="MCB5226776.1"/>
    <property type="molecule type" value="Genomic_DNA"/>
</dbReference>
<keyword evidence="1 6" id="KW-0285">Flavoprotein</keyword>
<keyword evidence="3 6" id="KW-0560">Oxidoreductase</keyword>
<feature type="binding site" evidence="6">
    <location>
        <begin position="94"/>
        <end position="97"/>
    </location>
    <ligand>
        <name>FMN</name>
        <dbReference type="ChEBI" id="CHEBI:58210"/>
    </ligand>
</feature>
<comment type="caution">
    <text evidence="8">The sequence shown here is derived from an EMBL/GenBank/DDBJ whole genome shotgun (WGS) entry which is preliminary data.</text>
</comment>
<dbReference type="Pfam" id="PF02525">
    <property type="entry name" value="Flavodoxin_2"/>
    <property type="match status" value="1"/>
</dbReference>
<sequence length="202" mass="21757">MKNILVINSSISGSAGKSVELVQHFLAQLPQAQHKVTEIDLNATPLTHLTMPEMGSWMTAAAERNAEQQQLAAISDDLVAKVKAADVLVLGVPMYNFAIPSQLKALLDRLARVGLTFKYTEQGPVGLLNDKPVVFALTRGGVYANGPADSQVPFLKTFFNFLGLTQLHFVYAEGLNMGPDSAEQAMSKAKTQLSAIGKQLFA</sequence>
<comment type="cofactor">
    <cofactor evidence="6">
        <name>FMN</name>
        <dbReference type="ChEBI" id="CHEBI:58210"/>
    </cofactor>
    <text evidence="6">Binds 1 FMN per subunit.</text>
</comment>
<dbReference type="RefSeq" id="WP_226750871.1">
    <property type="nucleotide sequence ID" value="NZ_JAEINI020000004.1"/>
</dbReference>
<evidence type="ECO:0000256" key="5">
    <source>
        <dbReference type="ARBA" id="ARBA00048542"/>
    </source>
</evidence>
<accession>A0ABS8C384</accession>
<dbReference type="EC" id="1.7.1.17" evidence="6"/>
<dbReference type="InterPro" id="IPR023048">
    <property type="entry name" value="NADH:quinone_OxRdtase_FMN_depd"/>
</dbReference>
<keyword evidence="2 6" id="KW-0288">FMN</keyword>
<feature type="domain" description="Flavodoxin-like fold" evidence="7">
    <location>
        <begin position="2"/>
        <end position="195"/>
    </location>
</feature>
<comment type="subunit">
    <text evidence="6">Homodimer.</text>
</comment>
<dbReference type="HAMAP" id="MF_01216">
    <property type="entry name" value="Azoreductase_type1"/>
    <property type="match status" value="1"/>
</dbReference>
<reference evidence="8 9" key="1">
    <citation type="submission" date="2021-10" db="EMBL/GenBank/DDBJ databases">
        <title>Alishewanella koreense sp. nov. isolated from seawater of southwestern coast in South Korea and the proposal for the reclassification of Rheinheimera perlucida and Rheinheimera tuosuensis as Arsukibacterium perlucida and Arsukibacterium tuosuensis.</title>
        <authorList>
            <person name="Kim K.H."/>
            <person name="Ruan W."/>
            <person name="Kim K.R."/>
            <person name="Baek J.H."/>
            <person name="Jeon C.O."/>
        </authorList>
    </citation>
    <scope>NUCLEOTIDE SEQUENCE [LARGE SCALE GENOMIC DNA]</scope>
    <source>
        <strain evidence="8 9">16-MA</strain>
    </source>
</reference>
<dbReference type="SUPFAM" id="SSF52218">
    <property type="entry name" value="Flavoproteins"/>
    <property type="match status" value="1"/>
</dbReference>
<evidence type="ECO:0000313" key="8">
    <source>
        <dbReference type="EMBL" id="MCB5226776.1"/>
    </source>
</evidence>
<keyword evidence="4 6" id="KW-0520">NAD</keyword>
<name>A0ABS8C384_9ALTE</name>
<comment type="catalytic activity">
    <reaction evidence="6">
        <text>2 a quinone + NADH + H(+) = 2 a 1,4-benzosemiquinone + NAD(+)</text>
        <dbReference type="Rhea" id="RHEA:65952"/>
        <dbReference type="ChEBI" id="CHEBI:15378"/>
        <dbReference type="ChEBI" id="CHEBI:57540"/>
        <dbReference type="ChEBI" id="CHEBI:57945"/>
        <dbReference type="ChEBI" id="CHEBI:132124"/>
        <dbReference type="ChEBI" id="CHEBI:134225"/>
    </reaction>
</comment>
<keyword evidence="9" id="KW-1185">Reference proteome</keyword>
<evidence type="ECO:0000259" key="7">
    <source>
        <dbReference type="Pfam" id="PF02525"/>
    </source>
</evidence>
<evidence type="ECO:0000256" key="6">
    <source>
        <dbReference type="HAMAP-Rule" id="MF_01216"/>
    </source>
</evidence>
<comment type="catalytic activity">
    <reaction evidence="5">
        <text>N,N-dimethyl-1,4-phenylenediamine + anthranilate + 2 NAD(+) = 2-(4-dimethylaminophenyl)diazenylbenzoate + 2 NADH + 2 H(+)</text>
        <dbReference type="Rhea" id="RHEA:55872"/>
        <dbReference type="ChEBI" id="CHEBI:15378"/>
        <dbReference type="ChEBI" id="CHEBI:15783"/>
        <dbReference type="ChEBI" id="CHEBI:16567"/>
        <dbReference type="ChEBI" id="CHEBI:57540"/>
        <dbReference type="ChEBI" id="CHEBI:57945"/>
        <dbReference type="ChEBI" id="CHEBI:71579"/>
        <dbReference type="EC" id="1.7.1.17"/>
    </reaction>
    <physiologicalReaction direction="right-to-left" evidence="5">
        <dbReference type="Rhea" id="RHEA:55874"/>
    </physiologicalReaction>
</comment>
<comment type="caution">
    <text evidence="6">Lacks conserved residue(s) required for the propagation of feature annotation.</text>
</comment>
<dbReference type="InterPro" id="IPR003680">
    <property type="entry name" value="Flavodoxin_fold"/>
</dbReference>
<dbReference type="InterPro" id="IPR050104">
    <property type="entry name" value="FMN-dep_NADH:Q_OxRdtase_AzoR1"/>
</dbReference>
<feature type="binding site" evidence="6">
    <location>
        <position position="10"/>
    </location>
    <ligand>
        <name>FMN</name>
        <dbReference type="ChEBI" id="CHEBI:58210"/>
    </ligand>
</feature>
<organism evidence="8 9">
    <name type="scientific">Alishewanella maricola</name>
    <dbReference type="NCBI Taxonomy" id="2795740"/>
    <lineage>
        <taxon>Bacteria</taxon>
        <taxon>Pseudomonadati</taxon>
        <taxon>Pseudomonadota</taxon>
        <taxon>Gammaproteobacteria</taxon>
        <taxon>Alteromonadales</taxon>
        <taxon>Alteromonadaceae</taxon>
        <taxon>Alishewanella</taxon>
    </lineage>
</organism>
<comment type="function">
    <text evidence="6">Quinone reductase that provides resistance to thiol-specific stress caused by electrophilic quinones.</text>
</comment>
<feature type="binding site" evidence="6">
    <location>
        <begin position="138"/>
        <end position="141"/>
    </location>
    <ligand>
        <name>FMN</name>
        <dbReference type="ChEBI" id="CHEBI:58210"/>
    </ligand>
</feature>
<dbReference type="PANTHER" id="PTHR43741:SF2">
    <property type="entry name" value="FMN-DEPENDENT NADH:QUINONE OXIDOREDUCTASE"/>
    <property type="match status" value="1"/>
</dbReference>
<dbReference type="Gene3D" id="3.40.50.360">
    <property type="match status" value="1"/>
</dbReference>
<evidence type="ECO:0000256" key="3">
    <source>
        <dbReference type="ARBA" id="ARBA00023002"/>
    </source>
</evidence>
<comment type="similarity">
    <text evidence="6">Belongs to the azoreductase type 1 family.</text>
</comment>
<dbReference type="PANTHER" id="PTHR43741">
    <property type="entry name" value="FMN-DEPENDENT NADH-AZOREDUCTASE 1"/>
    <property type="match status" value="1"/>
</dbReference>
<evidence type="ECO:0000256" key="1">
    <source>
        <dbReference type="ARBA" id="ARBA00022630"/>
    </source>
</evidence>
<evidence type="ECO:0000313" key="9">
    <source>
        <dbReference type="Proteomes" id="UP000633814"/>
    </source>
</evidence>
<protein>
    <recommendedName>
        <fullName evidence="6">FMN dependent NADH:quinone oxidoreductase</fullName>
        <ecNumber evidence="6">1.6.5.-</ecNumber>
    </recommendedName>
    <alternativeName>
        <fullName evidence="6">Azo-dye reductase</fullName>
    </alternativeName>
    <alternativeName>
        <fullName evidence="6">FMN-dependent NADH-azo compound oxidoreductase</fullName>
    </alternativeName>
    <alternativeName>
        <fullName evidence="6">FMN-dependent NADH-azoreductase</fullName>
        <ecNumber evidence="6">1.7.1.17</ecNumber>
    </alternativeName>
</protein>
<proteinExistence type="inferred from homology"/>
<gene>
    <name evidence="6" type="primary">azoR</name>
    <name evidence="8" type="ORF">JAO78_008105</name>
</gene>
<dbReference type="Proteomes" id="UP000633814">
    <property type="component" value="Unassembled WGS sequence"/>
</dbReference>
<dbReference type="EC" id="1.6.5.-" evidence="6"/>
<evidence type="ECO:0000256" key="4">
    <source>
        <dbReference type="ARBA" id="ARBA00023027"/>
    </source>
</evidence>
<comment type="function">
    <text evidence="6">Also exhibits azoreductase activity. Catalyzes the reductive cleavage of the azo bond in aromatic azo compounds to the corresponding amines.</text>
</comment>